<feature type="compositionally biased region" description="Low complexity" evidence="1">
    <location>
        <begin position="614"/>
        <end position="624"/>
    </location>
</feature>
<dbReference type="Proteomes" id="UP001165080">
    <property type="component" value="Unassembled WGS sequence"/>
</dbReference>
<evidence type="ECO:0000313" key="4">
    <source>
        <dbReference type="Proteomes" id="UP001165080"/>
    </source>
</evidence>
<feature type="compositionally biased region" description="Low complexity" evidence="1">
    <location>
        <begin position="485"/>
        <end position="511"/>
    </location>
</feature>
<feature type="transmembrane region" description="Helical" evidence="2">
    <location>
        <begin position="693"/>
        <end position="712"/>
    </location>
</feature>
<feature type="region of interest" description="Disordered" evidence="1">
    <location>
        <begin position="418"/>
        <end position="518"/>
    </location>
</feature>
<name>A0A9W6EXD6_9CHLO</name>
<feature type="transmembrane region" description="Helical" evidence="2">
    <location>
        <begin position="92"/>
        <end position="111"/>
    </location>
</feature>
<comment type="caution">
    <text evidence="3">The sequence shown here is derived from an EMBL/GenBank/DDBJ whole genome shotgun (WGS) entry which is preliminary data.</text>
</comment>
<feature type="transmembrane region" description="Helical" evidence="2">
    <location>
        <begin position="151"/>
        <end position="168"/>
    </location>
</feature>
<proteinExistence type="predicted"/>
<keyword evidence="2" id="KW-0812">Transmembrane</keyword>
<evidence type="ECO:0008006" key="5">
    <source>
        <dbReference type="Google" id="ProtNLM"/>
    </source>
</evidence>
<accession>A0A9W6EXD6</accession>
<dbReference type="PANTHER" id="PTHR31595:SF57">
    <property type="entry name" value="OS04G0481900 PROTEIN"/>
    <property type="match status" value="1"/>
</dbReference>
<feature type="region of interest" description="Disordered" evidence="1">
    <location>
        <begin position="331"/>
        <end position="391"/>
    </location>
</feature>
<feature type="transmembrane region" description="Helical" evidence="2">
    <location>
        <begin position="648"/>
        <end position="672"/>
    </location>
</feature>
<organism evidence="3 4">
    <name type="scientific">Pleodorina starrii</name>
    <dbReference type="NCBI Taxonomy" id="330485"/>
    <lineage>
        <taxon>Eukaryota</taxon>
        <taxon>Viridiplantae</taxon>
        <taxon>Chlorophyta</taxon>
        <taxon>core chlorophytes</taxon>
        <taxon>Chlorophyceae</taxon>
        <taxon>CS clade</taxon>
        <taxon>Chlamydomonadales</taxon>
        <taxon>Volvocaceae</taxon>
        <taxon>Pleodorina</taxon>
    </lineage>
</organism>
<feature type="transmembrane region" description="Helical" evidence="2">
    <location>
        <begin position="188"/>
        <end position="207"/>
    </location>
</feature>
<gene>
    <name evidence="3" type="primary">PLEST000879</name>
    <name evidence="3" type="ORF">PLESTB_000084200</name>
</gene>
<feature type="transmembrane region" description="Helical" evidence="2">
    <location>
        <begin position="58"/>
        <end position="80"/>
    </location>
</feature>
<feature type="region of interest" description="Disordered" evidence="1">
    <location>
        <begin position="605"/>
        <end position="629"/>
    </location>
</feature>
<dbReference type="PANTHER" id="PTHR31595">
    <property type="entry name" value="LONG-CHAIN-ALCOHOL O-FATTY-ACYLTRANSFERASE 3-RELATED"/>
    <property type="match status" value="1"/>
</dbReference>
<dbReference type="InterPro" id="IPR044851">
    <property type="entry name" value="Wax_synthase"/>
</dbReference>
<sequence>MSAFQGTQTLPSHLSFLPLVALPSDFQRLNHRHHPTQRRPMGRFTLEAALEAALASGFAARLATLAAVSASHVALSALAFRASARAPPGSARAALLLPIAAALFVLPVLALDGSVDPLLAQGMCCLMSMSAFKVIALCAGRGTLADPDLRCSPGSWLVVCLLPVVHIPGKLVTGWRRRFAAACQSLGWAKANLAIFVLLATFSTLGIRAAENRLRELAVAASAAAGDGANADVATAGPAVVLALHLIRAVWYFGLGVALMCEVNGMGQLVDTAAMLLAGLRVELHFDRVWLATSFAELWGRRWNLTVTQVLRPACYDPFIEGHWVVDASPPAVTKPSSPRAAPDSHLLSPLGPNADGPYKPDAVLCDTPEQPVAPDQMRVEPREDDASDASSTFQFRAPVRAGGADFAAADAAAESEDVAASDDGSGGSAAAVAGDSPRRRLPNIPDGLRRGNDPWVGSGSGSSSAATNASRSPVALPYRFAVAPSPDDSSHSGSSSRTTSRTSSNISGTSARISERSVSCGEDAATATAAAATATATATAKGGDYASYLFKAVRRRRVAAAAATPHVATVTATTLPVNSSWALAGRPAAVPPPPRELALKQQQAVLAPPQPQQQPQQRGSRPGRPSRARRFAGTQTTFLVSGLWHELVFFSMCGSTSGGSWLLLFTMQAPIMMLEAQLKKAARRRGRKLPPLVARVLVHLTFFIQLMLLWYPPMVRSGMMASLTHTGDSVAAAAMTAVSAARWGAATALAAAGFKEPGL</sequence>
<feature type="compositionally biased region" description="Low complexity" evidence="1">
    <location>
        <begin position="462"/>
        <end position="473"/>
    </location>
</feature>
<evidence type="ECO:0000256" key="2">
    <source>
        <dbReference type="SAM" id="Phobius"/>
    </source>
</evidence>
<keyword evidence="2" id="KW-1133">Transmembrane helix</keyword>
<reference evidence="3 4" key="1">
    <citation type="journal article" date="2023" name="Commun. Biol.">
        <title>Reorganization of the ancestral sex-determining regions during the evolution of trioecy in Pleodorina starrii.</title>
        <authorList>
            <person name="Takahashi K."/>
            <person name="Suzuki S."/>
            <person name="Kawai-Toyooka H."/>
            <person name="Yamamoto K."/>
            <person name="Hamaji T."/>
            <person name="Ootsuki R."/>
            <person name="Yamaguchi H."/>
            <person name="Kawachi M."/>
            <person name="Higashiyama T."/>
            <person name="Nozaki H."/>
        </authorList>
    </citation>
    <scope>NUCLEOTIDE SEQUENCE [LARGE SCALE GENOMIC DNA]</scope>
    <source>
        <strain evidence="3 4">NIES-4479</strain>
    </source>
</reference>
<keyword evidence="4" id="KW-1185">Reference proteome</keyword>
<dbReference type="EMBL" id="BRXU01000001">
    <property type="protein sequence ID" value="GLC48329.1"/>
    <property type="molecule type" value="Genomic_DNA"/>
</dbReference>
<protein>
    <recommendedName>
        <fullName evidence="5">Wax synthase domain-containing protein</fullName>
    </recommendedName>
</protein>
<dbReference type="GO" id="GO:0006629">
    <property type="term" value="P:lipid metabolic process"/>
    <property type="evidence" value="ECO:0007669"/>
    <property type="project" value="InterPro"/>
</dbReference>
<keyword evidence="2" id="KW-0472">Membrane</keyword>
<dbReference type="GO" id="GO:0008374">
    <property type="term" value="F:O-acyltransferase activity"/>
    <property type="evidence" value="ECO:0007669"/>
    <property type="project" value="InterPro"/>
</dbReference>
<dbReference type="AlphaFoldDB" id="A0A9W6EXD6"/>
<evidence type="ECO:0000256" key="1">
    <source>
        <dbReference type="SAM" id="MobiDB-lite"/>
    </source>
</evidence>
<evidence type="ECO:0000313" key="3">
    <source>
        <dbReference type="EMBL" id="GLC48329.1"/>
    </source>
</evidence>